<dbReference type="Gramene" id="rna-AYBTSS11_LOCUS26397">
    <property type="protein sequence ID" value="CAJ1974323.1"/>
    <property type="gene ID" value="gene-AYBTSS11_LOCUS26397"/>
</dbReference>
<gene>
    <name evidence="2" type="ORF">AYBTSS11_LOCUS26397</name>
</gene>
<sequence>MTDQKQQQLEIMVKENIRSLPQHIPLAKTSTMACNHPPPPPLQRNPLPTVPETPDIEERQLKRDVSETDDEGKCDFADVHIVKEEKAVKVVVVAEEKPPEIKKMNPRKRKAVTLRI</sequence>
<accession>A0AA86SWQ4</accession>
<reference evidence="2" key="1">
    <citation type="submission" date="2023-10" db="EMBL/GenBank/DDBJ databases">
        <authorList>
            <person name="Domelevo Entfellner J.-B."/>
        </authorList>
    </citation>
    <scope>NUCLEOTIDE SEQUENCE</scope>
</reference>
<dbReference type="Proteomes" id="UP001189624">
    <property type="component" value="Chromosome 9"/>
</dbReference>
<evidence type="ECO:0000313" key="3">
    <source>
        <dbReference type="Proteomes" id="UP001189624"/>
    </source>
</evidence>
<dbReference type="AlphaFoldDB" id="A0AA86SWQ4"/>
<feature type="region of interest" description="Disordered" evidence="1">
    <location>
        <begin position="30"/>
        <end position="54"/>
    </location>
</feature>
<feature type="compositionally biased region" description="Pro residues" evidence="1">
    <location>
        <begin position="36"/>
        <end position="51"/>
    </location>
</feature>
<protein>
    <submittedName>
        <fullName evidence="2">Uncharacterized protein</fullName>
    </submittedName>
</protein>
<name>A0AA86SWQ4_9FABA</name>
<evidence type="ECO:0000256" key="1">
    <source>
        <dbReference type="SAM" id="MobiDB-lite"/>
    </source>
</evidence>
<evidence type="ECO:0000313" key="2">
    <source>
        <dbReference type="EMBL" id="CAJ1974323.1"/>
    </source>
</evidence>
<organism evidence="2 3">
    <name type="scientific">Sphenostylis stenocarpa</name>
    <dbReference type="NCBI Taxonomy" id="92480"/>
    <lineage>
        <taxon>Eukaryota</taxon>
        <taxon>Viridiplantae</taxon>
        <taxon>Streptophyta</taxon>
        <taxon>Embryophyta</taxon>
        <taxon>Tracheophyta</taxon>
        <taxon>Spermatophyta</taxon>
        <taxon>Magnoliopsida</taxon>
        <taxon>eudicotyledons</taxon>
        <taxon>Gunneridae</taxon>
        <taxon>Pentapetalae</taxon>
        <taxon>rosids</taxon>
        <taxon>fabids</taxon>
        <taxon>Fabales</taxon>
        <taxon>Fabaceae</taxon>
        <taxon>Papilionoideae</taxon>
        <taxon>50 kb inversion clade</taxon>
        <taxon>NPAAA clade</taxon>
        <taxon>indigoferoid/millettioid clade</taxon>
        <taxon>Phaseoleae</taxon>
        <taxon>Sphenostylis</taxon>
    </lineage>
</organism>
<keyword evidence="3" id="KW-1185">Reference proteome</keyword>
<proteinExistence type="predicted"/>
<dbReference type="EMBL" id="OY731406">
    <property type="protein sequence ID" value="CAJ1974323.1"/>
    <property type="molecule type" value="Genomic_DNA"/>
</dbReference>